<dbReference type="Gene3D" id="3.40.640.10">
    <property type="entry name" value="Type I PLP-dependent aspartate aminotransferase-like (Major domain)"/>
    <property type="match status" value="1"/>
</dbReference>
<keyword evidence="9" id="KW-0808">Transferase</keyword>
<dbReference type="OrthoDB" id="286427at2759"/>
<dbReference type="EMBL" id="LDAU01000007">
    <property type="protein sequence ID" value="KRX11095.1"/>
    <property type="molecule type" value="Genomic_DNA"/>
</dbReference>
<dbReference type="Gene3D" id="3.90.1150.10">
    <property type="entry name" value="Aspartate Aminotransferase, domain 1"/>
    <property type="match status" value="1"/>
</dbReference>
<accession>A0A0V0R9C2</accession>
<comment type="caution">
    <text evidence="9">The sequence shown here is derived from an EMBL/GenBank/DDBJ whole genome shotgun (WGS) entry which is preliminary data.</text>
</comment>
<evidence type="ECO:0000313" key="10">
    <source>
        <dbReference type="Proteomes" id="UP000054937"/>
    </source>
</evidence>
<dbReference type="PANTHER" id="PTHR11999">
    <property type="entry name" value="GROUP II PYRIDOXAL-5-PHOSPHATE DECARBOXYLASE"/>
    <property type="match status" value="1"/>
</dbReference>
<protein>
    <submittedName>
        <fullName evidence="9">Pyridoxal phosphate-dependent transferase</fullName>
    </submittedName>
</protein>
<dbReference type="InterPro" id="IPR015422">
    <property type="entry name" value="PyrdxlP-dep_Trfase_small"/>
</dbReference>
<dbReference type="GO" id="GO:0019752">
    <property type="term" value="P:carboxylic acid metabolic process"/>
    <property type="evidence" value="ECO:0007669"/>
    <property type="project" value="InterPro"/>
</dbReference>
<dbReference type="InParanoid" id="A0A0V0R9C2"/>
<dbReference type="GO" id="GO:0016831">
    <property type="term" value="F:carboxy-lyase activity"/>
    <property type="evidence" value="ECO:0007669"/>
    <property type="project" value="UniProtKB-KW"/>
</dbReference>
<dbReference type="PRINTS" id="PR00800">
    <property type="entry name" value="YHDCRBOXLASE"/>
</dbReference>
<keyword evidence="10" id="KW-1185">Reference proteome</keyword>
<reference evidence="9 10" key="1">
    <citation type="journal article" date="2015" name="Sci. Rep.">
        <title>Genome of the facultative scuticociliatosis pathogen Pseudocohnilembus persalinus provides insight into its virulence through horizontal gene transfer.</title>
        <authorList>
            <person name="Xiong J."/>
            <person name="Wang G."/>
            <person name="Cheng J."/>
            <person name="Tian M."/>
            <person name="Pan X."/>
            <person name="Warren A."/>
            <person name="Jiang C."/>
            <person name="Yuan D."/>
            <person name="Miao W."/>
        </authorList>
    </citation>
    <scope>NUCLEOTIDE SEQUENCE [LARGE SCALE GENOMIC DNA]</scope>
    <source>
        <strain evidence="9">36N120E</strain>
    </source>
</reference>
<dbReference type="GO" id="GO:0005737">
    <property type="term" value="C:cytoplasm"/>
    <property type="evidence" value="ECO:0007669"/>
    <property type="project" value="TreeGrafter"/>
</dbReference>
<dbReference type="InterPro" id="IPR015421">
    <property type="entry name" value="PyrdxlP-dep_Trfase_major"/>
</dbReference>
<dbReference type="Pfam" id="PF00282">
    <property type="entry name" value="Pyridoxal_deC"/>
    <property type="match status" value="1"/>
</dbReference>
<evidence type="ECO:0000256" key="5">
    <source>
        <dbReference type="ARBA" id="ARBA00023239"/>
    </source>
</evidence>
<proteinExistence type="inferred from homology"/>
<feature type="modified residue" description="N6-(pyridoxal phosphate)lysine" evidence="6">
    <location>
        <position position="312"/>
    </location>
</feature>
<dbReference type="AlphaFoldDB" id="A0A0V0R9C2"/>
<dbReference type="Proteomes" id="UP000054937">
    <property type="component" value="Unassembled WGS sequence"/>
</dbReference>
<keyword evidence="5 7" id="KW-0456">Lyase</keyword>
<evidence type="ECO:0000256" key="2">
    <source>
        <dbReference type="ARBA" id="ARBA00009533"/>
    </source>
</evidence>
<keyword evidence="3" id="KW-0210">Decarboxylase</keyword>
<evidence type="ECO:0000313" key="9">
    <source>
        <dbReference type="EMBL" id="KRX11095.1"/>
    </source>
</evidence>
<dbReference type="GO" id="GO:0006520">
    <property type="term" value="P:amino acid metabolic process"/>
    <property type="evidence" value="ECO:0007669"/>
    <property type="project" value="InterPro"/>
</dbReference>
<dbReference type="GO" id="GO:0030170">
    <property type="term" value="F:pyridoxal phosphate binding"/>
    <property type="evidence" value="ECO:0007669"/>
    <property type="project" value="InterPro"/>
</dbReference>
<dbReference type="InterPro" id="IPR010977">
    <property type="entry name" value="Aromatic_deC"/>
</dbReference>
<evidence type="ECO:0000256" key="6">
    <source>
        <dbReference type="PIRSR" id="PIRSR602129-50"/>
    </source>
</evidence>
<gene>
    <name evidence="9" type="ORF">PPERSA_05204</name>
</gene>
<sequence>MQNPSQNPFFNTKQLKEQGNDMLDMIGELYDNLENVHVQPNLKPGFLRDQLPFEPPQTQGDMNQILSETREKLFPGITQWQHPAFFAYYPSTVSHMTILADMFAQAFNSPGFIFNVSPTHTELENIVMDWLAQLIGLPEVFLLKNQGGGSMQTSISDAMFNTVHAAKKCKMQELNIKPDNPDMLKFVGYYVEHGFAASQKSLMLKDIAHQRQIPIIFDERVQNFQPDVKKFEQMLEEDVKNGLIPFWVGITYGTTATGAIDPINEMVKISKKYNAWVNLDAAYASFQWLWEEKRIERGNLENVDSILINAAKAFMVGMNGAIIYVNDKKKYQSQFSMNPMEIYKNQNSQREDCIDYSNWYVGFGRRFNAMKLYYIIKAYGKQGLEQNVKEKIELAHYFKNLIDKSDKFTIFAKPCAGLITFRYTGDYKTEEELKNNLQEINEKNQKLLELIREDTQKGYISPSMFNNTYLLRLVVCNPNTTEKHIDIFWEFLNEKAKQL</sequence>
<comment type="cofactor">
    <cofactor evidence="1 6 7">
        <name>pyridoxal 5'-phosphate</name>
        <dbReference type="ChEBI" id="CHEBI:597326"/>
    </cofactor>
</comment>
<evidence type="ECO:0000256" key="8">
    <source>
        <dbReference type="SAM" id="Coils"/>
    </source>
</evidence>
<organism evidence="9 10">
    <name type="scientific">Pseudocohnilembus persalinus</name>
    <name type="common">Ciliate</name>
    <dbReference type="NCBI Taxonomy" id="266149"/>
    <lineage>
        <taxon>Eukaryota</taxon>
        <taxon>Sar</taxon>
        <taxon>Alveolata</taxon>
        <taxon>Ciliophora</taxon>
        <taxon>Intramacronucleata</taxon>
        <taxon>Oligohymenophorea</taxon>
        <taxon>Scuticociliatia</taxon>
        <taxon>Philasterida</taxon>
        <taxon>Pseudocohnilembidae</taxon>
        <taxon>Pseudocohnilembus</taxon>
    </lineage>
</organism>
<comment type="similarity">
    <text evidence="2 7">Belongs to the group II decarboxylase family.</text>
</comment>
<keyword evidence="8" id="KW-0175">Coiled coil</keyword>
<dbReference type="InterPro" id="IPR002129">
    <property type="entry name" value="PyrdxlP-dep_de-COase"/>
</dbReference>
<evidence type="ECO:0000256" key="1">
    <source>
        <dbReference type="ARBA" id="ARBA00001933"/>
    </source>
</evidence>
<keyword evidence="4 6" id="KW-0663">Pyridoxal phosphate</keyword>
<dbReference type="InterPro" id="IPR015424">
    <property type="entry name" value="PyrdxlP-dep_Trfase"/>
</dbReference>
<evidence type="ECO:0000256" key="7">
    <source>
        <dbReference type="RuleBase" id="RU000382"/>
    </source>
</evidence>
<evidence type="ECO:0000256" key="3">
    <source>
        <dbReference type="ARBA" id="ARBA00022793"/>
    </source>
</evidence>
<feature type="coiled-coil region" evidence="8">
    <location>
        <begin position="430"/>
        <end position="457"/>
    </location>
</feature>
<dbReference type="OMA" id="NPGFNWS"/>
<dbReference type="PANTHER" id="PTHR11999:SF70">
    <property type="entry name" value="MIP05841P"/>
    <property type="match status" value="1"/>
</dbReference>
<name>A0A0V0R9C2_PSEPJ</name>
<evidence type="ECO:0000256" key="4">
    <source>
        <dbReference type="ARBA" id="ARBA00022898"/>
    </source>
</evidence>
<dbReference type="Gene3D" id="1.20.1340.10">
    <property type="entry name" value="dopa decarboxylase, N-terminal domain"/>
    <property type="match status" value="1"/>
</dbReference>
<dbReference type="SUPFAM" id="SSF53383">
    <property type="entry name" value="PLP-dependent transferases"/>
    <property type="match status" value="1"/>
</dbReference>
<dbReference type="GO" id="GO:0016740">
    <property type="term" value="F:transferase activity"/>
    <property type="evidence" value="ECO:0007669"/>
    <property type="project" value="UniProtKB-KW"/>
</dbReference>